<feature type="transmembrane region" description="Helical" evidence="10">
    <location>
        <begin position="1225"/>
        <end position="1244"/>
    </location>
</feature>
<comment type="caution">
    <text evidence="8">Lacks conserved residue(s) required for the propagation of feature annotation.</text>
</comment>
<dbReference type="InterPro" id="IPR002172">
    <property type="entry name" value="LDrepeatLR_classA_rpt"/>
</dbReference>
<comment type="similarity">
    <text evidence="2">Belongs to the polycystin family.</text>
</comment>
<feature type="disulfide bond" evidence="8">
    <location>
        <begin position="123"/>
        <end position="135"/>
    </location>
</feature>
<feature type="transmembrane region" description="Helical" evidence="10">
    <location>
        <begin position="1015"/>
        <end position="1035"/>
    </location>
</feature>
<feature type="transmembrane region" description="Helical" evidence="10">
    <location>
        <begin position="1894"/>
        <end position="1914"/>
    </location>
</feature>
<feature type="disulfide bond" evidence="8">
    <location>
        <begin position="164"/>
        <end position="182"/>
    </location>
</feature>
<feature type="disulfide bond" evidence="8">
    <location>
        <begin position="130"/>
        <end position="148"/>
    </location>
</feature>
<dbReference type="SMART" id="SM00192">
    <property type="entry name" value="LDLa"/>
    <property type="match status" value="5"/>
</dbReference>
<dbReference type="PRINTS" id="PR00261">
    <property type="entry name" value="LDLRECEPTOR"/>
</dbReference>
<dbReference type="Gene3D" id="4.10.400.10">
    <property type="entry name" value="Low-density Lipoprotein Receptor"/>
    <property type="match status" value="4"/>
</dbReference>
<organism evidence="13 14">
    <name type="scientific">Saccoglossus kowalevskii</name>
    <name type="common">Acorn worm</name>
    <dbReference type="NCBI Taxonomy" id="10224"/>
    <lineage>
        <taxon>Eukaryota</taxon>
        <taxon>Metazoa</taxon>
        <taxon>Hemichordata</taxon>
        <taxon>Enteropneusta</taxon>
        <taxon>Harrimaniidae</taxon>
        <taxon>Saccoglossus</taxon>
    </lineage>
</organism>
<dbReference type="InterPro" id="IPR036055">
    <property type="entry name" value="LDL_receptor-like_sf"/>
</dbReference>
<evidence type="ECO:0000259" key="12">
    <source>
        <dbReference type="PROSITE" id="PS50095"/>
    </source>
</evidence>
<evidence type="ECO:0000256" key="8">
    <source>
        <dbReference type="PROSITE-ProRule" id="PRU00124"/>
    </source>
</evidence>
<feature type="disulfide bond" evidence="8">
    <location>
        <begin position="104"/>
        <end position="119"/>
    </location>
</feature>
<keyword evidence="6 10" id="KW-0472">Membrane</keyword>
<sequence>MAILIFISRVFVFATYVRVTLCKGFGGGDDGFSDETTSVQPIVAGICGANEYLCDVVVCIPNSSFCDGVVDCADGTDEVIGCPFCPPDKFTCDDFTCIEGNYVCDGFVDCPDNSDEEACGVTCSSSEFTCDNGVCVSGSMYCDDDNDCGDWSDEPLELCADWYCDDGDAIATYKRCDNDYDCLDGSDELNCDPTTVLPTTTSYISSTGAGETTVSTTADQTDTSTEANNPFSLSWGTTPVSTMAEQTDTTTTASNPFSLSWGTTPVSTMAEQTDTSTEANNPFSLSWGTTPVSTMAEQTDTTTAASNPFSLSWGTTPVSTMVDQIDTSTIANNPFSLIWGSTTVSTMADQTTLTATVCLPPLLFQCDNSKCIDSAAVCDYNDDCGDNSDERNCLPIEISCIHNCNRNHTNPKIRLRARVNCLDCPDTVQPRIEWGLFETTAGITTVDSFANMTSTGITGDYIIIKKNELGGGERYALFAWATHSAYTFPKRTYDFTVNEPPSGGNCFVSPVVGVALATLFRVECNSIADADGTVVSYEIFGRPIGTQLLSSLIKVNSLGGDLNVTGIQLAMGFAEYDYDVSVKTRVYDTYGAYSDYNVRIKATNDTVQRKARQEGVKILEQMLSWNAEYSDIVSIANLLNMLTVDPEQLTLHETISCLNKLTSTISELNVEDNEDIVVIAGEITTVASNILSGVSFRNDSEDLILLVIDSLDSISTSVLNTRVQGESPVKISSATVTLVLERAHKSQIVGKKFIIRNDSLKLPDTDTMLPEGMYEEFVDIKLKHFSLMIWPDSDITTNVLTLELFDSDGNAIEVNSLDEYIEIVLYNPSQPSTQLIPSELKIDEMFIGSIEVNEMTGILNIVALPDLIQNNDIYEIYIRRGKRPTILDYDVRATLPMEEEYDGAVEDDVRAELKYTLMLTSGDVEDLGQYFIGVLPVEEAGNVTLQVYATSCMYRNGGSDTWHSDGLIVSKESNTKYTKCYSNHLTSFGAGFITPPNTIDFSTVFKKFATLGSNAAVFSTVIIVLVAYAVIVIVVRRADKQDRHKWSTLPLIDNNPNHHFYYQISVCTGMGKGSGTRSKVFFLLSGDCGDTNARQLDDGDRKLFDRSSDINFLMSSEQSLGPLTYLRVWHDNSGKGSNASWFLDKITVLDLQTGKRYFFICDRWLAVEEGDGMIDRLLPVCGKDEVTNFRYLFTSSAKKDLTDGHLWFSVLSRPSKSSFSRVQRLSCCLSLLFTTMIANCMWYKTEDNLQLSVGITLGPFHFTWHELYVGVMGGLVVFPVNLIIVQIFRRSRKKTYIVSRKSQKKVTFVDNSYTKMADSPRSIATLSDKIFPENNPVSDKDSGVGSLASLKGDDANGYNQTKDPSKSERKKKFHLPYWCIYIAWILVFLSVISSAFFTVLYSLEWGNEKSVMWLTSFIVSFLESILFLQPAKVILMAVIIAMIFRKPDQSEDDDVLEETNYQPNRVSTDQPSRDTLNAIKYQPPDSCKLEAAREQRLKELKMWEISREILFYFFFVIILLIIAYGNRDLRSYDLQNNIRNLLFKGPDFANIHYGFKEFWTWTQFTLIPSLYAHHWYNGDVVDSQMTSFMADMSNYRIGSARIRHLRVRPDLCEAPSPMKGVLSICEVDYSWETEDRGSYGEMWSVINSTDNVDDRGAYWSYLTSDKLNGLPYYGRDTLYRGGGYVAELGDTAYHAMDVVQYLFNATWLDQYTRAVFVEASLYNANTNLFSMVTLLLEYTSGGAVIVIPKVYPLRLYNYIGTFAVIVVICEVIFLVFLVYFLVKLIQSMKKQGRQFIKSYWNILEVIKLALCITGVVMYIYRLIFWNLALDELPYNSQGSGTFINFQRIALWDEIFGYIISVIVFVSILKFLRLLRFNRRMSLLGSTIKYASKDLIYFAVVFFVIFFTYGQFGYLVFGRSVYKYSDFTLAVETLFTMMLGRFGYNEIKEAHEIFGRFFFFTFMLLIYMVLFNVFVTVLVSAYEAVKHDNDKQANEYEMVDFMWKRFRAFIGVGVTVNHKLLEESVTSSSNSSQTVVSEDLCDLDALSQRLDLISKRIDSLEIIPGNVYPSTCRKLDEIMVHVYSRSMVEVRKT</sequence>
<accession>A0ABM0GXY6</accession>
<feature type="transmembrane region" description="Helical" evidence="10">
    <location>
        <begin position="1375"/>
        <end position="1401"/>
    </location>
</feature>
<evidence type="ECO:0000256" key="4">
    <source>
        <dbReference type="ARBA" id="ARBA00022729"/>
    </source>
</evidence>
<evidence type="ECO:0000256" key="11">
    <source>
        <dbReference type="SAM" id="SignalP"/>
    </source>
</evidence>
<dbReference type="PROSITE" id="PS50068">
    <property type="entry name" value="LDLRA_2"/>
    <property type="match status" value="5"/>
</dbReference>
<evidence type="ECO:0000256" key="5">
    <source>
        <dbReference type="ARBA" id="ARBA00022989"/>
    </source>
</evidence>
<feature type="transmembrane region" description="Helical" evidence="10">
    <location>
        <begin position="1955"/>
        <end position="1981"/>
    </location>
</feature>
<dbReference type="PANTHER" id="PTHR10877:SF194">
    <property type="entry name" value="LOCATION OF VULVA DEFECTIVE 1"/>
    <property type="match status" value="1"/>
</dbReference>
<feature type="domain" description="PLAT" evidence="12">
    <location>
        <begin position="1060"/>
        <end position="1179"/>
    </location>
</feature>
<keyword evidence="3 10" id="KW-0812">Transmembrane</keyword>
<evidence type="ECO:0000256" key="6">
    <source>
        <dbReference type="ARBA" id="ARBA00023136"/>
    </source>
</evidence>
<dbReference type="RefSeq" id="XP_002739813.1">
    <property type="nucleotide sequence ID" value="XM_002739767.1"/>
</dbReference>
<dbReference type="InterPro" id="IPR036392">
    <property type="entry name" value="PLAT/LH2_dom_sf"/>
</dbReference>
<dbReference type="InterPro" id="IPR046791">
    <property type="entry name" value="Polycystin_dom"/>
</dbReference>
<dbReference type="InterPro" id="IPR013122">
    <property type="entry name" value="PKD1_2_channel"/>
</dbReference>
<feature type="disulfide bond" evidence="8">
    <location>
        <begin position="85"/>
        <end position="97"/>
    </location>
</feature>
<evidence type="ECO:0000256" key="2">
    <source>
        <dbReference type="ARBA" id="ARBA00007200"/>
    </source>
</evidence>
<dbReference type="InterPro" id="IPR002859">
    <property type="entry name" value="PKD/REJ-like"/>
</dbReference>
<dbReference type="Pfam" id="PF08016">
    <property type="entry name" value="PKD_channel"/>
    <property type="match status" value="1"/>
</dbReference>
<dbReference type="PROSITE" id="PS01209">
    <property type="entry name" value="LDLRA_1"/>
    <property type="match status" value="2"/>
</dbReference>
<keyword evidence="13" id="KW-1185">Reference proteome</keyword>
<feature type="region of interest" description="Disordered" evidence="9">
    <location>
        <begin position="202"/>
        <end position="235"/>
    </location>
</feature>
<keyword evidence="5 10" id="KW-1133">Transmembrane helix</keyword>
<comment type="subcellular location">
    <subcellularLocation>
        <location evidence="1">Membrane</location>
        <topology evidence="1">Multi-pass membrane protein</topology>
    </subcellularLocation>
</comment>
<evidence type="ECO:0000256" key="7">
    <source>
        <dbReference type="ARBA" id="ARBA00023157"/>
    </source>
</evidence>
<dbReference type="Gene3D" id="2.60.60.20">
    <property type="entry name" value="PLAT/LH2 domain"/>
    <property type="match status" value="1"/>
</dbReference>
<dbReference type="InterPro" id="IPR001024">
    <property type="entry name" value="PLAT/LH2_dom"/>
</dbReference>
<dbReference type="Pfam" id="PF20519">
    <property type="entry name" value="Polycystin_dom"/>
    <property type="match status" value="1"/>
</dbReference>
<evidence type="ECO:0000313" key="14">
    <source>
        <dbReference type="RefSeq" id="XP_002739813.1"/>
    </source>
</evidence>
<evidence type="ECO:0000256" key="9">
    <source>
        <dbReference type="SAM" id="MobiDB-lite"/>
    </source>
</evidence>
<feature type="disulfide bond" evidence="8">
    <location>
        <begin position="378"/>
        <end position="393"/>
    </location>
</feature>
<dbReference type="SUPFAM" id="SSF57424">
    <property type="entry name" value="LDL receptor-like module"/>
    <property type="match status" value="5"/>
</dbReference>
<feature type="transmembrane region" description="Helical" evidence="10">
    <location>
        <begin position="1413"/>
        <end position="1444"/>
    </location>
</feature>
<gene>
    <name evidence="14" type="primary">LOC100374042</name>
</gene>
<evidence type="ECO:0000256" key="10">
    <source>
        <dbReference type="SAM" id="Phobius"/>
    </source>
</evidence>
<feature type="compositionally biased region" description="Low complexity" evidence="9">
    <location>
        <begin position="211"/>
        <end position="227"/>
    </location>
</feature>
<feature type="chain" id="PRO_5046607107" evidence="11">
    <location>
        <begin position="23"/>
        <end position="2092"/>
    </location>
</feature>
<dbReference type="CDD" id="cd00112">
    <property type="entry name" value="LDLa"/>
    <property type="match status" value="4"/>
</dbReference>
<dbReference type="SUPFAM" id="SSF49723">
    <property type="entry name" value="Lipase/lipooxygenase domain (PLAT/LH2 domain)"/>
    <property type="match status" value="1"/>
</dbReference>
<dbReference type="Proteomes" id="UP000694865">
    <property type="component" value="Unplaced"/>
</dbReference>
<dbReference type="PANTHER" id="PTHR10877">
    <property type="entry name" value="POLYCYSTIN FAMILY MEMBER"/>
    <property type="match status" value="1"/>
</dbReference>
<evidence type="ECO:0000313" key="13">
    <source>
        <dbReference type="Proteomes" id="UP000694865"/>
    </source>
</evidence>
<feature type="disulfide bond" evidence="8">
    <location>
        <begin position="176"/>
        <end position="191"/>
    </location>
</feature>
<feature type="signal peptide" evidence="11">
    <location>
        <begin position="1"/>
        <end position="22"/>
    </location>
</feature>
<feature type="transmembrane region" description="Helical" evidence="10">
    <location>
        <begin position="1267"/>
        <end position="1288"/>
    </location>
</feature>
<dbReference type="Gene3D" id="1.10.287.70">
    <property type="match status" value="1"/>
</dbReference>
<proteinExistence type="inferred from homology"/>
<dbReference type="InterPro" id="IPR051223">
    <property type="entry name" value="Polycystin"/>
</dbReference>
<feature type="disulfide bond" evidence="8">
    <location>
        <begin position="54"/>
        <end position="72"/>
    </location>
</feature>
<dbReference type="GeneID" id="100374042"/>
<feature type="transmembrane region" description="Helical" evidence="10">
    <location>
        <begin position="1755"/>
        <end position="1782"/>
    </location>
</feature>
<name>A0ABM0GXY6_SACKO</name>
<feature type="disulfide bond" evidence="8">
    <location>
        <begin position="47"/>
        <end position="59"/>
    </location>
</feature>
<feature type="transmembrane region" description="Helical" evidence="10">
    <location>
        <begin position="1802"/>
        <end position="1823"/>
    </location>
</feature>
<dbReference type="Pfam" id="PF00057">
    <property type="entry name" value="Ldl_recept_a"/>
    <property type="match status" value="4"/>
</dbReference>
<dbReference type="PROSITE" id="PS50095">
    <property type="entry name" value="PLAT"/>
    <property type="match status" value="1"/>
</dbReference>
<protein>
    <submittedName>
        <fullName evidence="14">Polycystic kidney disease protein 1-like 2-like</fullName>
    </submittedName>
</protein>
<feature type="transmembrane region" description="Helical" evidence="10">
    <location>
        <begin position="1509"/>
        <end position="1526"/>
    </location>
</feature>
<dbReference type="InterPro" id="IPR023415">
    <property type="entry name" value="LDLR_class-A_CS"/>
</dbReference>
<feature type="disulfide bond" evidence="8">
    <location>
        <begin position="92"/>
        <end position="110"/>
    </location>
</feature>
<feature type="transmembrane region" description="Helical" evidence="10">
    <location>
        <begin position="1854"/>
        <end position="1874"/>
    </location>
</feature>
<feature type="transmembrane region" description="Helical" evidence="10">
    <location>
        <begin position="1926"/>
        <end position="1943"/>
    </location>
</feature>
<feature type="disulfide bond" evidence="8">
    <location>
        <begin position="366"/>
        <end position="384"/>
    </location>
</feature>
<evidence type="ECO:0000256" key="1">
    <source>
        <dbReference type="ARBA" id="ARBA00004141"/>
    </source>
</evidence>
<dbReference type="SMART" id="SM00308">
    <property type="entry name" value="LH2"/>
    <property type="match status" value="1"/>
</dbReference>
<keyword evidence="7 8" id="KW-1015">Disulfide bond</keyword>
<reference evidence="14" key="1">
    <citation type="submission" date="2025-08" db="UniProtKB">
        <authorList>
            <consortium name="RefSeq"/>
        </authorList>
    </citation>
    <scope>IDENTIFICATION</scope>
    <source>
        <tissue evidence="14">Testes</tissue>
    </source>
</reference>
<dbReference type="Pfam" id="PF02010">
    <property type="entry name" value="REJ"/>
    <property type="match status" value="1"/>
</dbReference>
<keyword evidence="4 11" id="KW-0732">Signal</keyword>
<dbReference type="Pfam" id="PF01477">
    <property type="entry name" value="PLAT"/>
    <property type="match status" value="1"/>
</dbReference>
<dbReference type="Gene3D" id="4.10.1220.10">
    <property type="entry name" value="EGF-type module"/>
    <property type="match status" value="1"/>
</dbReference>
<evidence type="ECO:0000256" key="3">
    <source>
        <dbReference type="ARBA" id="ARBA00022692"/>
    </source>
</evidence>